<gene>
    <name evidence="2" type="ORF">DFR68_12213</name>
</gene>
<accession>A0A370GHX2</accession>
<dbReference type="AlphaFoldDB" id="A0A370GHX2"/>
<comment type="caution">
    <text evidence="2">The sequence shown here is derived from an EMBL/GenBank/DDBJ whole genome shotgun (WGS) entry which is preliminary data.</text>
</comment>
<feature type="region of interest" description="Disordered" evidence="1">
    <location>
        <begin position="66"/>
        <end position="86"/>
    </location>
</feature>
<organism evidence="2 3">
    <name type="scientific">Nocardia mexicana</name>
    <dbReference type="NCBI Taxonomy" id="279262"/>
    <lineage>
        <taxon>Bacteria</taxon>
        <taxon>Bacillati</taxon>
        <taxon>Actinomycetota</taxon>
        <taxon>Actinomycetes</taxon>
        <taxon>Mycobacteriales</taxon>
        <taxon>Nocardiaceae</taxon>
        <taxon>Nocardia</taxon>
    </lineage>
</organism>
<dbReference type="RefSeq" id="WP_068027510.1">
    <property type="nucleotide sequence ID" value="NZ_QQAZ01000022.1"/>
</dbReference>
<sequence length="336" mass="35199">MAEQNDVGKWLNESSVANAGLGVAGLPTNFDDEARPDNDLIDDATDYRNTYYQEDATVLSNLGLPEMGKEENGERQDGEAGVFKGTPIGDGFEAVDGFAGAESGNDMYQAGLKAWAATSAMVDVAKIGLNIQKGIHLAKLDPFNFVGGLLMGWMLEHVEPLRKTLDSLAGNPDMVKAYSKSWENISKELGKVAEGWVSEVGTGTAEWVGKTGNAYRTKADSINAAIVQHAGTAESLGKINEKISDLVDGVRGIITEILNTLAGMLVEIAAILVASAGTASPALIARAVFGISGAATKMSTVLAQLASEILSVGALADDVVKTIWAAGEVEYQASMA</sequence>
<dbReference type="STRING" id="1210089.GCA_001613165_06117"/>
<dbReference type="OrthoDB" id="5069709at2"/>
<keyword evidence="3" id="KW-1185">Reference proteome</keyword>
<dbReference type="Proteomes" id="UP000255355">
    <property type="component" value="Unassembled WGS sequence"/>
</dbReference>
<evidence type="ECO:0000256" key="1">
    <source>
        <dbReference type="SAM" id="MobiDB-lite"/>
    </source>
</evidence>
<evidence type="ECO:0008006" key="4">
    <source>
        <dbReference type="Google" id="ProtNLM"/>
    </source>
</evidence>
<name>A0A370GHX2_9NOCA</name>
<reference evidence="2 3" key="1">
    <citation type="submission" date="2018-07" db="EMBL/GenBank/DDBJ databases">
        <title>Genomic Encyclopedia of Type Strains, Phase IV (KMG-IV): sequencing the most valuable type-strain genomes for metagenomic binning, comparative biology and taxonomic classification.</title>
        <authorList>
            <person name="Goeker M."/>
        </authorList>
    </citation>
    <scope>NUCLEOTIDE SEQUENCE [LARGE SCALE GENOMIC DNA]</scope>
    <source>
        <strain evidence="2 3">DSM 44952</strain>
    </source>
</reference>
<dbReference type="EMBL" id="QQAZ01000022">
    <property type="protein sequence ID" value="RDI43251.1"/>
    <property type="molecule type" value="Genomic_DNA"/>
</dbReference>
<feature type="compositionally biased region" description="Basic and acidic residues" evidence="1">
    <location>
        <begin position="67"/>
        <end position="78"/>
    </location>
</feature>
<evidence type="ECO:0000313" key="2">
    <source>
        <dbReference type="EMBL" id="RDI43251.1"/>
    </source>
</evidence>
<evidence type="ECO:0000313" key="3">
    <source>
        <dbReference type="Proteomes" id="UP000255355"/>
    </source>
</evidence>
<proteinExistence type="predicted"/>
<protein>
    <recommendedName>
        <fullName evidence="4">Type VII secretion system (Wss) protein ESAT-6</fullName>
    </recommendedName>
</protein>